<dbReference type="EMBL" id="CM017623">
    <property type="protein sequence ID" value="TYH89253.1"/>
    <property type="molecule type" value="Genomic_DNA"/>
</dbReference>
<gene>
    <name evidence="2" type="ORF">ES332_D01G245800v1</name>
</gene>
<sequence>MFIYIIIPILKHLSPNFKTLIAHLLRRFQQQTLAPILSATASHQWPTIGHLAHYHHHSPRTRLVLHTLQNETNTKTEQTTRSNGQKLKKCCIEMAIKAKSECRRREGVLIFGNQKAKKKKREKSQAAASESPHHRRSTTATVVVPLPPPPEKSQATKSKEKSKKGKKNKYSKGSRPLTTAT</sequence>
<dbReference type="Proteomes" id="UP000322667">
    <property type="component" value="Chromosome D01"/>
</dbReference>
<accession>A0A5D2MCZ8</accession>
<dbReference type="AlphaFoldDB" id="A0A5D2MCZ8"/>
<feature type="compositionally biased region" description="Basic residues" evidence="1">
    <location>
        <begin position="160"/>
        <end position="172"/>
    </location>
</feature>
<name>A0A5D2MCZ8_GOSTO</name>
<proteinExistence type="predicted"/>
<feature type="region of interest" description="Disordered" evidence="1">
    <location>
        <begin position="113"/>
        <end position="181"/>
    </location>
</feature>
<reference evidence="2 3" key="1">
    <citation type="submission" date="2019-07" db="EMBL/GenBank/DDBJ databases">
        <title>WGS assembly of Gossypium tomentosum.</title>
        <authorList>
            <person name="Chen Z.J."/>
            <person name="Sreedasyam A."/>
            <person name="Ando A."/>
            <person name="Song Q."/>
            <person name="De L."/>
            <person name="Hulse-Kemp A."/>
            <person name="Ding M."/>
            <person name="Ye W."/>
            <person name="Kirkbride R."/>
            <person name="Jenkins J."/>
            <person name="Plott C."/>
            <person name="Lovell J."/>
            <person name="Lin Y.-M."/>
            <person name="Vaughn R."/>
            <person name="Liu B."/>
            <person name="Li W."/>
            <person name="Simpson S."/>
            <person name="Scheffler B."/>
            <person name="Saski C."/>
            <person name="Grover C."/>
            <person name="Hu G."/>
            <person name="Conover J."/>
            <person name="Carlson J."/>
            <person name="Shu S."/>
            <person name="Boston L."/>
            <person name="Williams M."/>
            <person name="Peterson D."/>
            <person name="Mcgee K."/>
            <person name="Jones D."/>
            <person name="Wendel J."/>
            <person name="Stelly D."/>
            <person name="Grimwood J."/>
            <person name="Schmutz J."/>
        </authorList>
    </citation>
    <scope>NUCLEOTIDE SEQUENCE [LARGE SCALE GENOMIC DNA]</scope>
    <source>
        <strain evidence="2">7179.01</strain>
    </source>
</reference>
<evidence type="ECO:0000313" key="2">
    <source>
        <dbReference type="EMBL" id="TYH89253.1"/>
    </source>
</evidence>
<protein>
    <submittedName>
        <fullName evidence="2">Uncharacterized protein</fullName>
    </submittedName>
</protein>
<organism evidence="2 3">
    <name type="scientific">Gossypium tomentosum</name>
    <name type="common">Hawaiian cotton</name>
    <name type="synonym">Gossypium sandvicense</name>
    <dbReference type="NCBI Taxonomy" id="34277"/>
    <lineage>
        <taxon>Eukaryota</taxon>
        <taxon>Viridiplantae</taxon>
        <taxon>Streptophyta</taxon>
        <taxon>Embryophyta</taxon>
        <taxon>Tracheophyta</taxon>
        <taxon>Spermatophyta</taxon>
        <taxon>Magnoliopsida</taxon>
        <taxon>eudicotyledons</taxon>
        <taxon>Gunneridae</taxon>
        <taxon>Pentapetalae</taxon>
        <taxon>rosids</taxon>
        <taxon>malvids</taxon>
        <taxon>Malvales</taxon>
        <taxon>Malvaceae</taxon>
        <taxon>Malvoideae</taxon>
        <taxon>Gossypium</taxon>
    </lineage>
</organism>
<evidence type="ECO:0000313" key="3">
    <source>
        <dbReference type="Proteomes" id="UP000322667"/>
    </source>
</evidence>
<evidence type="ECO:0000256" key="1">
    <source>
        <dbReference type="SAM" id="MobiDB-lite"/>
    </source>
</evidence>
<keyword evidence="3" id="KW-1185">Reference proteome</keyword>